<dbReference type="Proteomes" id="UP001600064">
    <property type="component" value="Unassembled WGS sequence"/>
</dbReference>
<evidence type="ECO:0008006" key="11">
    <source>
        <dbReference type="Google" id="ProtNLM"/>
    </source>
</evidence>
<keyword evidence="4" id="KW-0479">Metal-binding</keyword>
<proteinExistence type="inferred from homology"/>
<dbReference type="Gene3D" id="1.10.630.10">
    <property type="entry name" value="Cytochrome P450"/>
    <property type="match status" value="1"/>
</dbReference>
<dbReference type="InterPro" id="IPR050121">
    <property type="entry name" value="Cytochrome_P450_monoxygenase"/>
</dbReference>
<dbReference type="InterPro" id="IPR001128">
    <property type="entry name" value="Cyt_P450"/>
</dbReference>
<evidence type="ECO:0000256" key="6">
    <source>
        <dbReference type="ARBA" id="ARBA00023004"/>
    </source>
</evidence>
<feature type="transmembrane region" description="Helical" evidence="8">
    <location>
        <begin position="20"/>
        <end position="43"/>
    </location>
</feature>
<name>A0ABR4DG28_9PEZI</name>
<keyword evidence="3" id="KW-0349">Heme</keyword>
<keyword evidence="8" id="KW-0472">Membrane</keyword>
<keyword evidence="7" id="KW-0503">Monooxygenase</keyword>
<keyword evidence="10" id="KW-1185">Reference proteome</keyword>
<reference evidence="9 10" key="1">
    <citation type="journal article" date="2024" name="Commun. Biol.">
        <title>Comparative genomic analysis of thermophilic fungi reveals convergent evolutionary adaptations and gene losses.</title>
        <authorList>
            <person name="Steindorff A.S."/>
            <person name="Aguilar-Pontes M.V."/>
            <person name="Robinson A.J."/>
            <person name="Andreopoulos B."/>
            <person name="LaButti K."/>
            <person name="Kuo A."/>
            <person name="Mondo S."/>
            <person name="Riley R."/>
            <person name="Otillar R."/>
            <person name="Haridas S."/>
            <person name="Lipzen A."/>
            <person name="Grimwood J."/>
            <person name="Schmutz J."/>
            <person name="Clum A."/>
            <person name="Reid I.D."/>
            <person name="Moisan M.C."/>
            <person name="Butler G."/>
            <person name="Nguyen T.T.M."/>
            <person name="Dewar K."/>
            <person name="Conant G."/>
            <person name="Drula E."/>
            <person name="Henrissat B."/>
            <person name="Hansel C."/>
            <person name="Singer S."/>
            <person name="Hutchinson M.I."/>
            <person name="de Vries R.P."/>
            <person name="Natvig D.O."/>
            <person name="Powell A.J."/>
            <person name="Tsang A."/>
            <person name="Grigoriev I.V."/>
        </authorList>
    </citation>
    <scope>NUCLEOTIDE SEQUENCE [LARGE SCALE GENOMIC DNA]</scope>
    <source>
        <strain evidence="9 10">ATCC 22073</strain>
    </source>
</reference>
<dbReference type="CDD" id="cd11060">
    <property type="entry name" value="CYP57A1-like"/>
    <property type="match status" value="1"/>
</dbReference>
<dbReference type="PANTHER" id="PTHR24305:SF77">
    <property type="entry name" value="CYTOCHROME P450 MONOOXYGENASE"/>
    <property type="match status" value="1"/>
</dbReference>
<dbReference type="SUPFAM" id="SSF48264">
    <property type="entry name" value="Cytochrome P450"/>
    <property type="match status" value="1"/>
</dbReference>
<comment type="caution">
    <text evidence="9">The sequence shown here is derived from an EMBL/GenBank/DDBJ whole genome shotgun (WGS) entry which is preliminary data.</text>
</comment>
<keyword evidence="8" id="KW-0812">Transmembrane</keyword>
<accession>A0ABR4DG28</accession>
<dbReference type="PRINTS" id="PR00465">
    <property type="entry name" value="EP450IV"/>
</dbReference>
<dbReference type="PRINTS" id="PR00385">
    <property type="entry name" value="P450"/>
</dbReference>
<keyword evidence="8" id="KW-1133">Transmembrane helix</keyword>
<dbReference type="PANTHER" id="PTHR24305">
    <property type="entry name" value="CYTOCHROME P450"/>
    <property type="match status" value="1"/>
</dbReference>
<comment type="cofactor">
    <cofactor evidence="1">
        <name>heme</name>
        <dbReference type="ChEBI" id="CHEBI:30413"/>
    </cofactor>
</comment>
<evidence type="ECO:0000256" key="2">
    <source>
        <dbReference type="ARBA" id="ARBA00010617"/>
    </source>
</evidence>
<dbReference type="Pfam" id="PF00067">
    <property type="entry name" value="p450"/>
    <property type="match status" value="1"/>
</dbReference>
<dbReference type="InterPro" id="IPR036396">
    <property type="entry name" value="Cyt_P450_sf"/>
</dbReference>
<evidence type="ECO:0000313" key="10">
    <source>
        <dbReference type="Proteomes" id="UP001600064"/>
    </source>
</evidence>
<keyword evidence="5" id="KW-0560">Oxidoreductase</keyword>
<evidence type="ECO:0000313" key="9">
    <source>
        <dbReference type="EMBL" id="KAL2269323.1"/>
    </source>
</evidence>
<evidence type="ECO:0000256" key="3">
    <source>
        <dbReference type="ARBA" id="ARBA00022617"/>
    </source>
</evidence>
<evidence type="ECO:0000256" key="5">
    <source>
        <dbReference type="ARBA" id="ARBA00023002"/>
    </source>
</evidence>
<dbReference type="GeneID" id="98122318"/>
<evidence type="ECO:0000256" key="7">
    <source>
        <dbReference type="ARBA" id="ARBA00023033"/>
    </source>
</evidence>
<evidence type="ECO:0000256" key="4">
    <source>
        <dbReference type="ARBA" id="ARBA00022723"/>
    </source>
</evidence>
<evidence type="ECO:0000256" key="8">
    <source>
        <dbReference type="SAM" id="Phobius"/>
    </source>
</evidence>
<dbReference type="InterPro" id="IPR002403">
    <property type="entry name" value="Cyt_P450_E_grp-IV"/>
</dbReference>
<comment type="similarity">
    <text evidence="2">Belongs to the cytochrome P450 family.</text>
</comment>
<sequence>MRNTTMLYPSSFRVHLNLTPTGWALAIATTVVLTYVLSSLLAWRRLRHFSGPFLASFSHLWLARAFWSGRAYQLFVEAEAQHGSGSRGAGRPPRTPGPGLGVGTGALFGGSTIRIGPNELLTSDVEVIRRTSAARSAYARSSWYKMSSADPQHEGMFSTLDGAVHDRLKAQTAAGYAGRDSPFLDKDVDHVVGILVDKIATKYAVRVREEGDEERSKPLLDLATITQFFTLDSIAKLAFGEEFGLLREERDIHGHLAMLHEVAQVVTTVAAVPLLRDIMGSKIVLRLLGPKPTDKKGLGRLMGTAIPIVATRFAPGAPEKQDMLGSFMRHGMTQKECEVEALMQVIAGSDTTATSIRCALLFLMSAPRTYLALQTEIDEGIRAGRISSPVTNAEANDLPYLQAVIYETLRLHPPFAGLPFKVVPPGGDTIDGKLVPGGTLIAPNFWTTGRNATVFGPDADVFRPERWLGDVGEEERAEMRRVTELVFGYGRWGCAGKVIAFLELNKVLVELVRRFDMQLVYPWRPWQSANHNLFLQSDMWVRVALREASGAP</sequence>
<gene>
    <name evidence="9" type="ORF">VTJ83DRAFT_1507</name>
</gene>
<dbReference type="RefSeq" id="XP_070868047.1">
    <property type="nucleotide sequence ID" value="XM_071007674.1"/>
</dbReference>
<dbReference type="EMBL" id="JAZGUE010000002">
    <property type="protein sequence ID" value="KAL2269323.1"/>
    <property type="molecule type" value="Genomic_DNA"/>
</dbReference>
<keyword evidence="6" id="KW-0408">Iron</keyword>
<organism evidence="9 10">
    <name type="scientific">Remersonia thermophila</name>
    <dbReference type="NCBI Taxonomy" id="72144"/>
    <lineage>
        <taxon>Eukaryota</taxon>
        <taxon>Fungi</taxon>
        <taxon>Dikarya</taxon>
        <taxon>Ascomycota</taxon>
        <taxon>Pezizomycotina</taxon>
        <taxon>Sordariomycetes</taxon>
        <taxon>Sordariomycetidae</taxon>
        <taxon>Sordariales</taxon>
        <taxon>Sordariales incertae sedis</taxon>
        <taxon>Remersonia</taxon>
    </lineage>
</organism>
<evidence type="ECO:0000256" key="1">
    <source>
        <dbReference type="ARBA" id="ARBA00001971"/>
    </source>
</evidence>
<protein>
    <recommendedName>
        <fullName evidence="11">Cytochrome P450</fullName>
    </recommendedName>
</protein>